<keyword evidence="2" id="KW-1185">Reference proteome</keyword>
<protein>
    <submittedName>
        <fullName evidence="1">Uncharacterized protein</fullName>
    </submittedName>
</protein>
<dbReference type="RefSeq" id="WP_203254799.1">
    <property type="nucleotide sequence ID" value="NZ_CP069127.1"/>
</dbReference>
<sequence>MTLNHEWNQRLLNVLERTYTYDAAMTDLLIPEIAKGITTSNEQNENYRARMLHFKADLKEETL</sequence>
<name>A0ABX7FGG9_BRECH</name>
<dbReference type="Proteomes" id="UP000596248">
    <property type="component" value="Chromosome"/>
</dbReference>
<proteinExistence type="predicted"/>
<accession>A0ABX7FGG9</accession>
<evidence type="ECO:0000313" key="1">
    <source>
        <dbReference type="EMBL" id="QRG65281.1"/>
    </source>
</evidence>
<dbReference type="EMBL" id="CP069127">
    <property type="protein sequence ID" value="QRG65281.1"/>
    <property type="molecule type" value="Genomic_DNA"/>
</dbReference>
<gene>
    <name evidence="1" type="ORF">JNE38_16715</name>
</gene>
<reference evidence="1 2" key="1">
    <citation type="submission" date="2021-01" db="EMBL/GenBank/DDBJ databases">
        <title>Identification of strong promoters based on the transcriptome of Brevibacillus choshinensis.</title>
        <authorList>
            <person name="Yao D."/>
            <person name="Zhang K."/>
            <person name="Wu J."/>
        </authorList>
    </citation>
    <scope>NUCLEOTIDE SEQUENCE [LARGE SCALE GENOMIC DNA]</scope>
    <source>
        <strain evidence="1 2">HPD31-SP3</strain>
    </source>
</reference>
<organism evidence="1 2">
    <name type="scientific">Brevibacillus choshinensis</name>
    <dbReference type="NCBI Taxonomy" id="54911"/>
    <lineage>
        <taxon>Bacteria</taxon>
        <taxon>Bacillati</taxon>
        <taxon>Bacillota</taxon>
        <taxon>Bacilli</taxon>
        <taxon>Bacillales</taxon>
        <taxon>Paenibacillaceae</taxon>
        <taxon>Brevibacillus</taxon>
    </lineage>
</organism>
<evidence type="ECO:0000313" key="2">
    <source>
        <dbReference type="Proteomes" id="UP000596248"/>
    </source>
</evidence>